<feature type="domain" description="Peptidase S9 prolyl oligopeptidase catalytic" evidence="2">
    <location>
        <begin position="196"/>
        <end position="329"/>
    </location>
</feature>
<keyword evidence="1" id="KW-0732">Signal</keyword>
<dbReference type="Gene3D" id="3.40.50.1820">
    <property type="entry name" value="alpha/beta hydrolase"/>
    <property type="match status" value="1"/>
</dbReference>
<evidence type="ECO:0000313" key="4">
    <source>
        <dbReference type="Proteomes" id="UP000774570"/>
    </source>
</evidence>
<sequence length="369" mass="39089">MSTRTRRLALFSALAAVLLAVSATAGIGWYFSGVATEVSHTSDYDLTVRASAPGTVTLPRTATTARPGTWGLSWPGGHAVLGAVTATARDSVTRAVASGTPPAPGTRATIDHWVWSGSGPDALGLSYTAVTYPTENGAMPAWYLPAAGRTWVVAVHGHNADKAETMRAMRTVHAAGLPMLSIAYRNDEGAPASPDGKNHLGDTEWHDVRAAVAYARAHGATGVVLYGWSMGGAMALRTLRAEPSLVRGVVLDSPVMDWDATLDKQAAARGLPSFVTAVAERTLEWRIGISLREWDQTRYASSLKVPVLLYTATEDGTVDNRPALEFARRAPAGLVTHLAARADHTEAWNVDPAVYERALASFLSRVAPA</sequence>
<gene>
    <name evidence="3" type="ORF">K1Y72_03565</name>
</gene>
<protein>
    <submittedName>
        <fullName evidence="3">Alpha/beta fold hydrolase</fullName>
    </submittedName>
</protein>
<keyword evidence="3" id="KW-0378">Hydrolase</keyword>
<name>A0ABS7FPC5_9ACTN</name>
<organism evidence="3 4">
    <name type="scientific">Actinomadura parmotrematis</name>
    <dbReference type="NCBI Taxonomy" id="2864039"/>
    <lineage>
        <taxon>Bacteria</taxon>
        <taxon>Bacillati</taxon>
        <taxon>Actinomycetota</taxon>
        <taxon>Actinomycetes</taxon>
        <taxon>Streptosporangiales</taxon>
        <taxon>Thermomonosporaceae</taxon>
        <taxon>Actinomadura</taxon>
    </lineage>
</organism>
<comment type="caution">
    <text evidence="3">The sequence shown here is derived from an EMBL/GenBank/DDBJ whole genome shotgun (WGS) entry which is preliminary data.</text>
</comment>
<dbReference type="Proteomes" id="UP000774570">
    <property type="component" value="Unassembled WGS sequence"/>
</dbReference>
<dbReference type="RefSeq" id="WP_220163180.1">
    <property type="nucleotide sequence ID" value="NZ_JAIBOA010000002.1"/>
</dbReference>
<proteinExistence type="predicted"/>
<feature type="signal peptide" evidence="1">
    <location>
        <begin position="1"/>
        <end position="25"/>
    </location>
</feature>
<accession>A0ABS7FPC5</accession>
<feature type="chain" id="PRO_5046859162" evidence="1">
    <location>
        <begin position="26"/>
        <end position="369"/>
    </location>
</feature>
<dbReference type="EMBL" id="JAIBOA010000002">
    <property type="protein sequence ID" value="MBW8481437.1"/>
    <property type="molecule type" value="Genomic_DNA"/>
</dbReference>
<reference evidence="3 4" key="1">
    <citation type="submission" date="2021-07" db="EMBL/GenBank/DDBJ databases">
        <title>Actinomadura sp. PM05-2 isolated from lichen.</title>
        <authorList>
            <person name="Somphong A."/>
            <person name="Phongsopitanun W."/>
            <person name="Tanasupawat S."/>
            <person name="Peongsungnone V."/>
        </authorList>
    </citation>
    <scope>NUCLEOTIDE SEQUENCE [LARGE SCALE GENOMIC DNA]</scope>
    <source>
        <strain evidence="3 4">PM05-2</strain>
    </source>
</reference>
<evidence type="ECO:0000259" key="2">
    <source>
        <dbReference type="Pfam" id="PF00326"/>
    </source>
</evidence>
<keyword evidence="4" id="KW-1185">Reference proteome</keyword>
<evidence type="ECO:0000256" key="1">
    <source>
        <dbReference type="SAM" id="SignalP"/>
    </source>
</evidence>
<evidence type="ECO:0000313" key="3">
    <source>
        <dbReference type="EMBL" id="MBW8481437.1"/>
    </source>
</evidence>
<dbReference type="GO" id="GO:0016787">
    <property type="term" value="F:hydrolase activity"/>
    <property type="evidence" value="ECO:0007669"/>
    <property type="project" value="UniProtKB-KW"/>
</dbReference>
<dbReference type="InterPro" id="IPR029058">
    <property type="entry name" value="AB_hydrolase_fold"/>
</dbReference>
<dbReference type="Pfam" id="PF00326">
    <property type="entry name" value="Peptidase_S9"/>
    <property type="match status" value="1"/>
</dbReference>
<dbReference type="InterPro" id="IPR001375">
    <property type="entry name" value="Peptidase_S9_cat"/>
</dbReference>
<dbReference type="SUPFAM" id="SSF53474">
    <property type="entry name" value="alpha/beta-Hydrolases"/>
    <property type="match status" value="1"/>
</dbReference>